<reference evidence="1 2" key="1">
    <citation type="submission" date="2024-04" db="EMBL/GenBank/DDBJ databases">
        <authorList>
            <person name="Fracassetti M."/>
        </authorList>
    </citation>
    <scope>NUCLEOTIDE SEQUENCE [LARGE SCALE GENOMIC DNA]</scope>
</reference>
<accession>A0AAV2DAB9</accession>
<dbReference type="AlphaFoldDB" id="A0AAV2DAB9"/>
<name>A0AAV2DAB9_9ROSI</name>
<organism evidence="1 2">
    <name type="scientific">Linum trigynum</name>
    <dbReference type="NCBI Taxonomy" id="586398"/>
    <lineage>
        <taxon>Eukaryota</taxon>
        <taxon>Viridiplantae</taxon>
        <taxon>Streptophyta</taxon>
        <taxon>Embryophyta</taxon>
        <taxon>Tracheophyta</taxon>
        <taxon>Spermatophyta</taxon>
        <taxon>Magnoliopsida</taxon>
        <taxon>eudicotyledons</taxon>
        <taxon>Gunneridae</taxon>
        <taxon>Pentapetalae</taxon>
        <taxon>rosids</taxon>
        <taxon>fabids</taxon>
        <taxon>Malpighiales</taxon>
        <taxon>Linaceae</taxon>
        <taxon>Linum</taxon>
    </lineage>
</organism>
<sequence>MRRLDSWMTQSVRVMSSGRRILAETTVVLGILECGAGDGLGGLHAKSQLYGCNVFFFKVRAGQVGSWVGLDQDDMVGFMMWRVGF</sequence>
<dbReference type="Proteomes" id="UP001497516">
    <property type="component" value="Chromosome 2"/>
</dbReference>
<evidence type="ECO:0000313" key="2">
    <source>
        <dbReference type="Proteomes" id="UP001497516"/>
    </source>
</evidence>
<protein>
    <submittedName>
        <fullName evidence="1">Uncharacterized protein</fullName>
    </submittedName>
</protein>
<evidence type="ECO:0000313" key="1">
    <source>
        <dbReference type="EMBL" id="CAL1370806.1"/>
    </source>
</evidence>
<dbReference type="EMBL" id="OZ034815">
    <property type="protein sequence ID" value="CAL1370806.1"/>
    <property type="molecule type" value="Genomic_DNA"/>
</dbReference>
<proteinExistence type="predicted"/>
<gene>
    <name evidence="1" type="ORF">LTRI10_LOCUS12905</name>
</gene>
<keyword evidence="2" id="KW-1185">Reference proteome</keyword>